<name>A0ABS9TT82_9PSEU</name>
<proteinExistence type="predicted"/>
<feature type="compositionally biased region" description="Low complexity" evidence="1">
    <location>
        <begin position="265"/>
        <end position="281"/>
    </location>
</feature>
<dbReference type="Proteomes" id="UP001299970">
    <property type="component" value="Unassembled WGS sequence"/>
</dbReference>
<gene>
    <name evidence="2" type="ORF">MMF94_38950</name>
</gene>
<feature type="compositionally biased region" description="Acidic residues" evidence="1">
    <location>
        <begin position="225"/>
        <end position="234"/>
    </location>
</feature>
<evidence type="ECO:0008006" key="4">
    <source>
        <dbReference type="Google" id="ProtNLM"/>
    </source>
</evidence>
<protein>
    <recommendedName>
        <fullName evidence="4">Tetratricopeptide repeat protein</fullName>
    </recommendedName>
</protein>
<feature type="compositionally biased region" description="Acidic residues" evidence="1">
    <location>
        <begin position="191"/>
        <end position="208"/>
    </location>
</feature>
<evidence type="ECO:0000256" key="1">
    <source>
        <dbReference type="SAM" id="MobiDB-lite"/>
    </source>
</evidence>
<organism evidence="2 3">
    <name type="scientific">Pseudonocardia alaniniphila</name>
    <dbReference type="NCBI Taxonomy" id="75291"/>
    <lineage>
        <taxon>Bacteria</taxon>
        <taxon>Bacillati</taxon>
        <taxon>Actinomycetota</taxon>
        <taxon>Actinomycetes</taxon>
        <taxon>Pseudonocardiales</taxon>
        <taxon>Pseudonocardiaceae</taxon>
        <taxon>Pseudonocardia</taxon>
    </lineage>
</organism>
<evidence type="ECO:0000313" key="3">
    <source>
        <dbReference type="Proteomes" id="UP001299970"/>
    </source>
</evidence>
<feature type="compositionally biased region" description="Basic and acidic residues" evidence="1">
    <location>
        <begin position="397"/>
        <end position="407"/>
    </location>
</feature>
<dbReference type="EMBL" id="JAKXMK010000048">
    <property type="protein sequence ID" value="MCH6171701.1"/>
    <property type="molecule type" value="Genomic_DNA"/>
</dbReference>
<feature type="compositionally biased region" description="Acidic residues" evidence="1">
    <location>
        <begin position="242"/>
        <end position="260"/>
    </location>
</feature>
<dbReference type="Gene3D" id="1.25.40.10">
    <property type="entry name" value="Tetratricopeptide repeat domain"/>
    <property type="match status" value="1"/>
</dbReference>
<feature type="compositionally biased region" description="Basic and acidic residues" evidence="1">
    <location>
        <begin position="209"/>
        <end position="224"/>
    </location>
</feature>
<feature type="region of interest" description="Disordered" evidence="1">
    <location>
        <begin position="188"/>
        <end position="407"/>
    </location>
</feature>
<keyword evidence="3" id="KW-1185">Reference proteome</keyword>
<dbReference type="InterPro" id="IPR011990">
    <property type="entry name" value="TPR-like_helical_dom_sf"/>
</dbReference>
<reference evidence="2 3" key="1">
    <citation type="submission" date="2022-03" db="EMBL/GenBank/DDBJ databases">
        <title>Pseudonocardia alaer sp. nov., a novel actinomycete isolated from reed forest soil.</title>
        <authorList>
            <person name="Wang L."/>
        </authorList>
    </citation>
    <scope>NUCLEOTIDE SEQUENCE [LARGE SCALE GENOMIC DNA]</scope>
    <source>
        <strain evidence="2 3">Y-16303</strain>
    </source>
</reference>
<accession>A0ABS9TT82</accession>
<evidence type="ECO:0000313" key="2">
    <source>
        <dbReference type="EMBL" id="MCH6171701.1"/>
    </source>
</evidence>
<sequence>MARHLVAAGMLVDEDPALALEHARFARTRASRIAVVREAAGITAYHAGEWAEALSELRAARRMGGGPGHLAVMADIERALGRPERALDLSRGPEVRELDRAESIELLIVAAGARRDMGELDAAVISLQVPELDPARRDPWSARLFYAHADNLLAAGRESDALQWFVHAANADSDGETDADLRIAELTGESLPEEDIEFGPEEFDEFEDGSDREPEPQDLRRGESADTDAESDEEPLGHTAAEDADREIEETTTPADEVEAREESGSASASPAEDALGSGESADADAESGEEPLGRTAAEDADQQLQETTAPADEVEAREESGGASVPRAEDAQRGAAPKADEGLGGGELAEGVDDAEETAAPPAGSAGEDDAPGEDAVGEAVKAKAPAEGVATVDSGGRDSARDPKP</sequence>
<dbReference type="RefSeq" id="WP_241042508.1">
    <property type="nucleotide sequence ID" value="NZ_BAAAJF010000074.1"/>
</dbReference>
<comment type="caution">
    <text evidence="2">The sequence shown here is derived from an EMBL/GenBank/DDBJ whole genome shotgun (WGS) entry which is preliminary data.</text>
</comment>
<feature type="compositionally biased region" description="Acidic residues" evidence="1">
    <location>
        <begin position="368"/>
        <end position="378"/>
    </location>
</feature>